<accession>A0AAV7U964</accession>
<gene>
    <name evidence="1" type="ORF">NDU88_002213</name>
</gene>
<dbReference type="EMBL" id="JANPWB010000005">
    <property type="protein sequence ID" value="KAJ1185420.1"/>
    <property type="molecule type" value="Genomic_DNA"/>
</dbReference>
<protein>
    <recommendedName>
        <fullName evidence="3">Integron gene cassette protein</fullName>
    </recommendedName>
</protein>
<proteinExistence type="predicted"/>
<name>A0AAV7U964_PLEWA</name>
<evidence type="ECO:0008006" key="3">
    <source>
        <dbReference type="Google" id="ProtNLM"/>
    </source>
</evidence>
<evidence type="ECO:0000313" key="1">
    <source>
        <dbReference type="EMBL" id="KAJ1185420.1"/>
    </source>
</evidence>
<dbReference type="Proteomes" id="UP001066276">
    <property type="component" value="Chromosome 3_1"/>
</dbReference>
<keyword evidence="2" id="KW-1185">Reference proteome</keyword>
<organism evidence="1 2">
    <name type="scientific">Pleurodeles waltl</name>
    <name type="common">Iberian ribbed newt</name>
    <dbReference type="NCBI Taxonomy" id="8319"/>
    <lineage>
        <taxon>Eukaryota</taxon>
        <taxon>Metazoa</taxon>
        <taxon>Chordata</taxon>
        <taxon>Craniata</taxon>
        <taxon>Vertebrata</taxon>
        <taxon>Euteleostomi</taxon>
        <taxon>Amphibia</taxon>
        <taxon>Batrachia</taxon>
        <taxon>Caudata</taxon>
        <taxon>Salamandroidea</taxon>
        <taxon>Salamandridae</taxon>
        <taxon>Pleurodelinae</taxon>
        <taxon>Pleurodeles</taxon>
    </lineage>
</organism>
<reference evidence="1" key="1">
    <citation type="journal article" date="2022" name="bioRxiv">
        <title>Sequencing and chromosome-scale assembly of the giantPleurodeles waltlgenome.</title>
        <authorList>
            <person name="Brown T."/>
            <person name="Elewa A."/>
            <person name="Iarovenko S."/>
            <person name="Subramanian E."/>
            <person name="Araus A.J."/>
            <person name="Petzold A."/>
            <person name="Susuki M."/>
            <person name="Suzuki K.-i.T."/>
            <person name="Hayashi T."/>
            <person name="Toyoda A."/>
            <person name="Oliveira C."/>
            <person name="Osipova E."/>
            <person name="Leigh N.D."/>
            <person name="Simon A."/>
            <person name="Yun M.H."/>
        </authorList>
    </citation>
    <scope>NUCLEOTIDE SEQUENCE</scope>
    <source>
        <strain evidence="1">20211129_DDA</strain>
        <tissue evidence="1">Liver</tissue>
    </source>
</reference>
<evidence type="ECO:0000313" key="2">
    <source>
        <dbReference type="Proteomes" id="UP001066276"/>
    </source>
</evidence>
<sequence>MRPSLTGDCGSGSRSALYGGPLFCCVQSPRRDLGSTPLGSCQHLRPCWIHSSSCMGARPRSFVCVRPVRDSPQQPVRILVHRASLREFPRFRGWAIFSAGVPRCTRGEPLHFNAC</sequence>
<dbReference type="AlphaFoldDB" id="A0AAV7U964"/>
<comment type="caution">
    <text evidence="1">The sequence shown here is derived from an EMBL/GenBank/DDBJ whole genome shotgun (WGS) entry which is preliminary data.</text>
</comment>